<evidence type="ECO:0000313" key="3">
    <source>
        <dbReference type="EMBL" id="KTD20878.1"/>
    </source>
</evidence>
<dbReference type="eggNOG" id="ENOG5031F2X">
    <property type="taxonomic scope" value="Bacteria"/>
</dbReference>
<name>A0A0W0VLI2_9GAMM</name>
<feature type="transmembrane region" description="Helical" evidence="2">
    <location>
        <begin position="38"/>
        <end position="59"/>
    </location>
</feature>
<evidence type="ECO:0008006" key="5">
    <source>
        <dbReference type="Google" id="ProtNLM"/>
    </source>
</evidence>
<keyword evidence="2" id="KW-0812">Transmembrane</keyword>
<dbReference type="PATRIC" id="fig|45067.4.peg.1685"/>
<accession>A0A0W0VLI2</accession>
<evidence type="ECO:0000313" key="4">
    <source>
        <dbReference type="Proteomes" id="UP000054869"/>
    </source>
</evidence>
<sequence length="188" mass="20036">MFRRMLNFMRKHWAATSALGLAGLTAAGVITTIVFFPPALPAIAAFSMFGVTPFAFLATMGATAATAAAGAIAFGLSLAVSTLFNAAVSIYNAIDRSAQRATRYQPRYSALDEGIELQSTSRHTKGSSFSLMGSLMGCVASLTSCCPSSKKAENPTHHKSPISTDKHDKKKDKEDSKEFNPESTVYQV</sequence>
<feature type="transmembrane region" description="Helical" evidence="2">
    <location>
        <begin position="71"/>
        <end position="94"/>
    </location>
</feature>
<keyword evidence="2" id="KW-0472">Membrane</keyword>
<proteinExistence type="predicted"/>
<evidence type="ECO:0000256" key="2">
    <source>
        <dbReference type="SAM" id="Phobius"/>
    </source>
</evidence>
<keyword evidence="4" id="KW-1185">Reference proteome</keyword>
<feature type="region of interest" description="Disordered" evidence="1">
    <location>
        <begin position="148"/>
        <end position="188"/>
    </location>
</feature>
<dbReference type="EMBL" id="LNYI01000033">
    <property type="protein sequence ID" value="KTD20878.1"/>
    <property type="molecule type" value="Genomic_DNA"/>
</dbReference>
<organism evidence="3 4">
    <name type="scientific">Legionella lansingensis</name>
    <dbReference type="NCBI Taxonomy" id="45067"/>
    <lineage>
        <taxon>Bacteria</taxon>
        <taxon>Pseudomonadati</taxon>
        <taxon>Pseudomonadota</taxon>
        <taxon>Gammaproteobacteria</taxon>
        <taxon>Legionellales</taxon>
        <taxon>Legionellaceae</taxon>
        <taxon>Legionella</taxon>
    </lineage>
</organism>
<evidence type="ECO:0000256" key="1">
    <source>
        <dbReference type="SAM" id="MobiDB-lite"/>
    </source>
</evidence>
<keyword evidence="2" id="KW-1133">Transmembrane helix</keyword>
<feature type="compositionally biased region" description="Basic and acidic residues" evidence="1">
    <location>
        <begin position="164"/>
        <end position="180"/>
    </location>
</feature>
<dbReference type="RefSeq" id="WP_131796044.1">
    <property type="nucleotide sequence ID" value="NZ_CAAAJD010000002.1"/>
</dbReference>
<comment type="caution">
    <text evidence="3">The sequence shown here is derived from an EMBL/GenBank/DDBJ whole genome shotgun (WGS) entry which is preliminary data.</text>
</comment>
<dbReference type="Proteomes" id="UP000054869">
    <property type="component" value="Unassembled WGS sequence"/>
</dbReference>
<reference evidence="3 4" key="1">
    <citation type="submission" date="2015-11" db="EMBL/GenBank/DDBJ databases">
        <title>Genomic analysis of 38 Legionella species identifies large and diverse effector repertoires.</title>
        <authorList>
            <person name="Burstein D."/>
            <person name="Amaro F."/>
            <person name="Zusman T."/>
            <person name="Lifshitz Z."/>
            <person name="Cohen O."/>
            <person name="Gilbert J.A."/>
            <person name="Pupko T."/>
            <person name="Shuman H.A."/>
            <person name="Segal G."/>
        </authorList>
    </citation>
    <scope>NUCLEOTIDE SEQUENCE [LARGE SCALE GENOMIC DNA]</scope>
    <source>
        <strain evidence="3 4">ATCC 49751</strain>
    </source>
</reference>
<dbReference type="AlphaFoldDB" id="A0A0W0VLI2"/>
<dbReference type="STRING" id="45067.Llan_1608"/>
<gene>
    <name evidence="3" type="ORF">Llan_1608</name>
</gene>
<protein>
    <recommendedName>
        <fullName evidence="5">Transmembrane protein</fullName>
    </recommendedName>
</protein>